<gene>
    <name evidence="3" type="ORF">GO495_17665</name>
</gene>
<evidence type="ECO:0000256" key="1">
    <source>
        <dbReference type="SAM" id="SignalP"/>
    </source>
</evidence>
<organism evidence="3 4">
    <name type="scientific">Chitinophaga oryziterrae</name>
    <dbReference type="NCBI Taxonomy" id="1031224"/>
    <lineage>
        <taxon>Bacteria</taxon>
        <taxon>Pseudomonadati</taxon>
        <taxon>Bacteroidota</taxon>
        <taxon>Chitinophagia</taxon>
        <taxon>Chitinophagales</taxon>
        <taxon>Chitinophagaceae</taxon>
        <taxon>Chitinophaga</taxon>
    </lineage>
</organism>
<dbReference type="OrthoDB" id="947434at2"/>
<accession>A0A6N8JAW6</accession>
<proteinExistence type="predicted"/>
<dbReference type="Proteomes" id="UP000468388">
    <property type="component" value="Unassembled WGS sequence"/>
</dbReference>
<evidence type="ECO:0000259" key="2">
    <source>
        <dbReference type="Pfam" id="PF13568"/>
    </source>
</evidence>
<dbReference type="InterPro" id="IPR025665">
    <property type="entry name" value="Beta-barrel_OMP_2"/>
</dbReference>
<sequence>MKIRIVPHTWRRKIVKLSAGLSIVLISHYAHAQTNFGINIIRYNSGNMSKNIPFIARNSNRDYDFKVDQSSGVEMGFFAEIKKGKRFALQPELAVAVQTIILNSNDDMAGLEWTNISVAVPLLFKYRYVGLGVLVGPEIAFLPLSDKKGTGAFQDLVFPKNNTEDFQTLSFAGIIGAEYTLGRPGIGLHIRYKMGFTSVWNENEHPLGAAPYDYDKSKQNSLQIGLHWRFGRDKTRIKRTV</sequence>
<dbReference type="EMBL" id="WRXO01000005">
    <property type="protein sequence ID" value="MVT42425.1"/>
    <property type="molecule type" value="Genomic_DNA"/>
</dbReference>
<dbReference type="AlphaFoldDB" id="A0A6N8JAW6"/>
<feature type="chain" id="PRO_5027123175" evidence="1">
    <location>
        <begin position="33"/>
        <end position="241"/>
    </location>
</feature>
<comment type="caution">
    <text evidence="3">The sequence shown here is derived from an EMBL/GenBank/DDBJ whole genome shotgun (WGS) entry which is preliminary data.</text>
</comment>
<feature type="domain" description="Outer membrane protein beta-barrel" evidence="2">
    <location>
        <begin position="28"/>
        <end position="199"/>
    </location>
</feature>
<keyword evidence="4" id="KW-1185">Reference proteome</keyword>
<evidence type="ECO:0000313" key="3">
    <source>
        <dbReference type="EMBL" id="MVT42425.1"/>
    </source>
</evidence>
<name>A0A6N8JAW6_9BACT</name>
<dbReference type="Pfam" id="PF13568">
    <property type="entry name" value="OMP_b-brl_2"/>
    <property type="match status" value="1"/>
</dbReference>
<evidence type="ECO:0000313" key="4">
    <source>
        <dbReference type="Proteomes" id="UP000468388"/>
    </source>
</evidence>
<keyword evidence="1" id="KW-0732">Signal</keyword>
<dbReference type="RefSeq" id="WP_157301061.1">
    <property type="nucleotide sequence ID" value="NZ_BAAAZB010000002.1"/>
</dbReference>
<reference evidence="3 4" key="1">
    <citation type="submission" date="2019-12" db="EMBL/GenBank/DDBJ databases">
        <title>The draft genomic sequence of strain Chitinophaga oryziterrae JCM 16595.</title>
        <authorList>
            <person name="Zhang X."/>
        </authorList>
    </citation>
    <scope>NUCLEOTIDE SEQUENCE [LARGE SCALE GENOMIC DNA]</scope>
    <source>
        <strain evidence="3 4">JCM 16595</strain>
    </source>
</reference>
<protein>
    <submittedName>
        <fullName evidence="3">Outer membrane beta-barrel protein</fullName>
    </submittedName>
</protein>
<feature type="signal peptide" evidence="1">
    <location>
        <begin position="1"/>
        <end position="32"/>
    </location>
</feature>